<dbReference type="Proteomes" id="UP000504636">
    <property type="component" value="Unplaced"/>
</dbReference>
<organism evidence="1">
    <name type="scientific">Mytilinidion resinicola</name>
    <dbReference type="NCBI Taxonomy" id="574789"/>
    <lineage>
        <taxon>Eukaryota</taxon>
        <taxon>Fungi</taxon>
        <taxon>Dikarya</taxon>
        <taxon>Ascomycota</taxon>
        <taxon>Pezizomycotina</taxon>
        <taxon>Dothideomycetes</taxon>
        <taxon>Pleosporomycetidae</taxon>
        <taxon>Mytilinidiales</taxon>
        <taxon>Mytilinidiaceae</taxon>
        <taxon>Mytilinidion</taxon>
    </lineage>
</organism>
<evidence type="ECO:0000313" key="3">
    <source>
        <dbReference type="RefSeq" id="XP_033581998.1"/>
    </source>
</evidence>
<dbReference type="AlphaFoldDB" id="A0A6A6Z422"/>
<protein>
    <submittedName>
        <fullName evidence="1 3">Uncharacterized protein</fullName>
    </submittedName>
</protein>
<keyword evidence="2" id="KW-1185">Reference proteome</keyword>
<gene>
    <name evidence="1 3" type="ORF">BDZ99DRAFT_189192</name>
</gene>
<accession>A0A6A6Z422</accession>
<dbReference type="GeneID" id="54454016"/>
<dbReference type="RefSeq" id="XP_033581998.1">
    <property type="nucleotide sequence ID" value="XM_033713123.1"/>
</dbReference>
<reference evidence="3" key="2">
    <citation type="submission" date="2020-04" db="EMBL/GenBank/DDBJ databases">
        <authorList>
            <consortium name="NCBI Genome Project"/>
        </authorList>
    </citation>
    <scope>NUCLEOTIDE SEQUENCE</scope>
    <source>
        <strain evidence="3">CBS 304.34</strain>
    </source>
</reference>
<dbReference type="EMBL" id="MU003694">
    <property type="protein sequence ID" value="KAF2815034.1"/>
    <property type="molecule type" value="Genomic_DNA"/>
</dbReference>
<proteinExistence type="predicted"/>
<name>A0A6A6Z422_9PEZI</name>
<evidence type="ECO:0000313" key="2">
    <source>
        <dbReference type="Proteomes" id="UP000504636"/>
    </source>
</evidence>
<sequence length="136" mass="15142">MHRSREAASLLGQSCLAAGALVIVGSINAVLGTRWLRGFDLRSVISENRAGLRRSRYGMEKMQVERVVVPSPRTELAGSWRGIVRVFPTSGRHCEAVTSLKLSQAQQPRCEQKEMVLYGVECSSELSQILPSMRRR</sequence>
<reference evidence="3" key="3">
    <citation type="submission" date="2025-04" db="UniProtKB">
        <authorList>
            <consortium name="RefSeq"/>
        </authorList>
    </citation>
    <scope>IDENTIFICATION</scope>
    <source>
        <strain evidence="3">CBS 304.34</strain>
    </source>
</reference>
<reference evidence="1 3" key="1">
    <citation type="journal article" date="2020" name="Stud. Mycol.">
        <title>101 Dothideomycetes genomes: a test case for predicting lifestyles and emergence of pathogens.</title>
        <authorList>
            <person name="Haridas S."/>
            <person name="Albert R."/>
            <person name="Binder M."/>
            <person name="Bloem J."/>
            <person name="Labutti K."/>
            <person name="Salamov A."/>
            <person name="Andreopoulos B."/>
            <person name="Baker S."/>
            <person name="Barry K."/>
            <person name="Bills G."/>
            <person name="Bluhm B."/>
            <person name="Cannon C."/>
            <person name="Castanera R."/>
            <person name="Culley D."/>
            <person name="Daum C."/>
            <person name="Ezra D."/>
            <person name="Gonzalez J."/>
            <person name="Henrissat B."/>
            <person name="Kuo A."/>
            <person name="Liang C."/>
            <person name="Lipzen A."/>
            <person name="Lutzoni F."/>
            <person name="Magnuson J."/>
            <person name="Mondo S."/>
            <person name="Nolan M."/>
            <person name="Ohm R."/>
            <person name="Pangilinan J."/>
            <person name="Park H.-J."/>
            <person name="Ramirez L."/>
            <person name="Alfaro M."/>
            <person name="Sun H."/>
            <person name="Tritt A."/>
            <person name="Yoshinaga Y."/>
            <person name="Zwiers L.-H."/>
            <person name="Turgeon B."/>
            <person name="Goodwin S."/>
            <person name="Spatafora J."/>
            <person name="Crous P."/>
            <person name="Grigoriev I."/>
        </authorList>
    </citation>
    <scope>NUCLEOTIDE SEQUENCE</scope>
    <source>
        <strain evidence="1 3">CBS 304.34</strain>
    </source>
</reference>
<evidence type="ECO:0000313" key="1">
    <source>
        <dbReference type="EMBL" id="KAF2815034.1"/>
    </source>
</evidence>